<name>A0A2P8C578_9BACT</name>
<proteinExistence type="predicted"/>
<protein>
    <submittedName>
        <fullName evidence="1">Uncharacterized protein</fullName>
    </submittedName>
</protein>
<dbReference type="AlphaFoldDB" id="A0A2P8C578"/>
<organism evidence="1 2">
    <name type="scientific">Prolixibacter denitrificans</name>
    <dbReference type="NCBI Taxonomy" id="1541063"/>
    <lineage>
        <taxon>Bacteria</taxon>
        <taxon>Pseudomonadati</taxon>
        <taxon>Bacteroidota</taxon>
        <taxon>Bacteroidia</taxon>
        <taxon>Marinilabiliales</taxon>
        <taxon>Prolixibacteraceae</taxon>
        <taxon>Prolixibacter</taxon>
    </lineage>
</organism>
<evidence type="ECO:0000313" key="2">
    <source>
        <dbReference type="Proteomes" id="UP000240621"/>
    </source>
</evidence>
<accession>A0A2P8C578</accession>
<comment type="caution">
    <text evidence="1">The sequence shown here is derived from an EMBL/GenBank/DDBJ whole genome shotgun (WGS) entry which is preliminary data.</text>
</comment>
<gene>
    <name evidence="1" type="ORF">CLV93_1283</name>
</gene>
<dbReference type="Proteomes" id="UP000240621">
    <property type="component" value="Unassembled WGS sequence"/>
</dbReference>
<evidence type="ECO:0000313" key="1">
    <source>
        <dbReference type="EMBL" id="PSK80115.1"/>
    </source>
</evidence>
<reference evidence="1 2" key="1">
    <citation type="submission" date="2018-03" db="EMBL/GenBank/DDBJ databases">
        <title>Genomic Encyclopedia of Archaeal and Bacterial Type Strains, Phase II (KMG-II): from individual species to whole genera.</title>
        <authorList>
            <person name="Goeker M."/>
        </authorList>
    </citation>
    <scope>NUCLEOTIDE SEQUENCE [LARGE SCALE GENOMIC DNA]</scope>
    <source>
        <strain evidence="1 2">DSM 27267</strain>
    </source>
</reference>
<sequence length="54" mass="5936">MKSPRFTATHIAKSLEKPTARPKLVKECVCPNARGTAKLIANCLKMNKGQLVIE</sequence>
<dbReference type="EMBL" id="PYGC01000028">
    <property type="protein sequence ID" value="PSK80115.1"/>
    <property type="molecule type" value="Genomic_DNA"/>
</dbReference>